<dbReference type="GO" id="GO:0016853">
    <property type="term" value="F:isomerase activity"/>
    <property type="evidence" value="ECO:0007669"/>
    <property type="project" value="UniProtKB-KW"/>
</dbReference>
<evidence type="ECO:0000313" key="3">
    <source>
        <dbReference type="Proteomes" id="UP001589619"/>
    </source>
</evidence>
<reference evidence="2 3" key="1">
    <citation type="submission" date="2024-09" db="EMBL/GenBank/DDBJ databases">
        <authorList>
            <person name="Sun Q."/>
            <person name="Mori K."/>
        </authorList>
    </citation>
    <scope>NUCLEOTIDE SEQUENCE [LARGE SCALE GENOMIC DNA]</scope>
    <source>
        <strain evidence="2 3">JCM 12520</strain>
    </source>
</reference>
<dbReference type="Pfam" id="PF01261">
    <property type="entry name" value="AP_endonuc_2"/>
    <property type="match status" value="1"/>
</dbReference>
<dbReference type="InterPro" id="IPR013022">
    <property type="entry name" value="Xyl_isomerase-like_TIM-brl"/>
</dbReference>
<evidence type="ECO:0000313" key="2">
    <source>
        <dbReference type="EMBL" id="MFB9752648.1"/>
    </source>
</evidence>
<dbReference type="Proteomes" id="UP001589619">
    <property type="component" value="Unassembled WGS sequence"/>
</dbReference>
<dbReference type="PANTHER" id="PTHR12110:SF41">
    <property type="entry name" value="INOSOSE DEHYDRATASE"/>
    <property type="match status" value="1"/>
</dbReference>
<accession>A0ABV5VX56</accession>
<proteinExistence type="predicted"/>
<keyword evidence="2" id="KW-0413">Isomerase</keyword>
<feature type="domain" description="Xylose isomerase-like TIM barrel" evidence="1">
    <location>
        <begin position="26"/>
        <end position="221"/>
    </location>
</feature>
<dbReference type="PANTHER" id="PTHR12110">
    <property type="entry name" value="HYDROXYPYRUVATE ISOMERASE"/>
    <property type="match status" value="1"/>
</dbReference>
<evidence type="ECO:0000259" key="1">
    <source>
        <dbReference type="Pfam" id="PF01261"/>
    </source>
</evidence>
<dbReference type="RefSeq" id="WP_344903658.1">
    <property type="nucleotide sequence ID" value="NZ_BAAAYO010000001.1"/>
</dbReference>
<dbReference type="InterPro" id="IPR050312">
    <property type="entry name" value="IolE/XylAMocC-like"/>
</dbReference>
<comment type="caution">
    <text evidence="2">The sequence shown here is derived from an EMBL/GenBank/DDBJ whole genome shotgun (WGS) entry which is preliminary data.</text>
</comment>
<name>A0ABV5VX56_9BACL</name>
<dbReference type="Gene3D" id="3.20.20.150">
    <property type="entry name" value="Divalent-metal-dependent TIM barrel enzymes"/>
    <property type="match status" value="1"/>
</dbReference>
<keyword evidence="3" id="KW-1185">Reference proteome</keyword>
<sequence length="245" mass="27749">MTSPQIAIQARIWGLVNINQTFPAIFDQAWECGYAGVESRFTLLDDMEKLQTYLSSTPLKLVALHAGLKQFDPQAADYTDIHALLDKMNAIGTDYLLVSLGKQPEYGRWFELAGRLAEICAKSNVTFCYHNHADEFEYSPFFDELTGSYGVPLAADLAWVWRAGQDPARFIDRYAPHIRYVHVKDSTSGGQWKELGQGDIDLQAALRRTAALHLPWWTVEQDDTDKDPSESAGISRTYLRNHFGW</sequence>
<dbReference type="SUPFAM" id="SSF51658">
    <property type="entry name" value="Xylose isomerase-like"/>
    <property type="match status" value="1"/>
</dbReference>
<dbReference type="InterPro" id="IPR036237">
    <property type="entry name" value="Xyl_isomerase-like_sf"/>
</dbReference>
<protein>
    <submittedName>
        <fullName evidence="2">Sugar phosphate isomerase/epimerase</fullName>
    </submittedName>
</protein>
<organism evidence="2 3">
    <name type="scientific">Paenibacillus hodogayensis</name>
    <dbReference type="NCBI Taxonomy" id="279208"/>
    <lineage>
        <taxon>Bacteria</taxon>
        <taxon>Bacillati</taxon>
        <taxon>Bacillota</taxon>
        <taxon>Bacilli</taxon>
        <taxon>Bacillales</taxon>
        <taxon>Paenibacillaceae</taxon>
        <taxon>Paenibacillus</taxon>
    </lineage>
</organism>
<dbReference type="EMBL" id="JBHMAG010000012">
    <property type="protein sequence ID" value="MFB9752648.1"/>
    <property type="molecule type" value="Genomic_DNA"/>
</dbReference>
<gene>
    <name evidence="2" type="ORF">ACFFNY_13860</name>
</gene>